<keyword evidence="14" id="KW-1185">Reference proteome</keyword>
<feature type="active site" evidence="10 11">
    <location>
        <position position="172"/>
    </location>
</feature>
<comment type="function">
    <text evidence="10">IGPS catalyzes the conversion of PRFAR and glutamine to IGP, AICAR and glutamate. The HisH subunit catalyzes the hydrolysis of glutamine to glutamate and ammonia as part of the synthesis of IGP and AICAR. The resulting ammonia molecule is channeled to the active site of HisF.</text>
</comment>
<evidence type="ECO:0000256" key="2">
    <source>
        <dbReference type="ARBA" id="ARBA00011152"/>
    </source>
</evidence>
<keyword evidence="4 10" id="KW-0378">Hydrolase</keyword>
<comment type="subcellular location">
    <subcellularLocation>
        <location evidence="10">Cytoplasm</location>
    </subcellularLocation>
</comment>
<dbReference type="GO" id="GO:0000105">
    <property type="term" value="P:L-histidine biosynthetic process"/>
    <property type="evidence" value="ECO:0007669"/>
    <property type="project" value="UniProtKB-UniRule"/>
</dbReference>
<dbReference type="Proteomes" id="UP000008138">
    <property type="component" value="Chromosome"/>
</dbReference>
<dbReference type="GO" id="GO:0005737">
    <property type="term" value="C:cytoplasm"/>
    <property type="evidence" value="ECO:0007669"/>
    <property type="project" value="UniProtKB-SubCell"/>
</dbReference>
<dbReference type="Gene3D" id="3.40.50.880">
    <property type="match status" value="1"/>
</dbReference>
<dbReference type="GO" id="GO:0000107">
    <property type="term" value="F:imidazoleglycerol-phosphate synthase activity"/>
    <property type="evidence" value="ECO:0007669"/>
    <property type="project" value="UniProtKB-UniRule"/>
</dbReference>
<keyword evidence="10" id="KW-0963">Cytoplasm</keyword>
<keyword evidence="7 10" id="KW-0456">Lyase</keyword>
<dbReference type="eggNOG" id="arCOG00089">
    <property type="taxonomic scope" value="Archaea"/>
</dbReference>
<evidence type="ECO:0000256" key="8">
    <source>
        <dbReference type="ARBA" id="ARBA00047838"/>
    </source>
</evidence>
<dbReference type="EC" id="3.5.1.2" evidence="10"/>
<dbReference type="AlphaFoldDB" id="F2L3U2"/>
<feature type="active site" evidence="10 11">
    <location>
        <position position="170"/>
    </location>
</feature>
<dbReference type="HOGENOM" id="CLU_071837_2_2_2"/>
<evidence type="ECO:0000256" key="4">
    <source>
        <dbReference type="ARBA" id="ARBA00022801"/>
    </source>
</evidence>
<dbReference type="EMBL" id="CP002590">
    <property type="protein sequence ID" value="AEA12076.1"/>
    <property type="molecule type" value="Genomic_DNA"/>
</dbReference>
<evidence type="ECO:0000256" key="11">
    <source>
        <dbReference type="PIRSR" id="PIRSR000495-1"/>
    </source>
</evidence>
<comment type="pathway">
    <text evidence="1 10">Amino-acid biosynthesis; L-histidine biosynthesis; L-histidine from 5-phospho-alpha-D-ribose 1-diphosphate: step 5/9.</text>
</comment>
<name>F2L3U2_THEU7</name>
<gene>
    <name evidence="10" type="primary">hisH</name>
    <name evidence="13" type="ordered locus">TUZN_0582</name>
</gene>
<dbReference type="PANTHER" id="PTHR42701">
    <property type="entry name" value="IMIDAZOLE GLYCEROL PHOSPHATE SYNTHASE SUBUNIT HISH"/>
    <property type="match status" value="1"/>
</dbReference>
<dbReference type="Pfam" id="PF00117">
    <property type="entry name" value="GATase"/>
    <property type="match status" value="1"/>
</dbReference>
<dbReference type="GeneID" id="10360125"/>
<evidence type="ECO:0000256" key="7">
    <source>
        <dbReference type="ARBA" id="ARBA00023239"/>
    </source>
</evidence>
<evidence type="ECO:0000256" key="1">
    <source>
        <dbReference type="ARBA" id="ARBA00005091"/>
    </source>
</evidence>
<evidence type="ECO:0000259" key="12">
    <source>
        <dbReference type="Pfam" id="PF00117"/>
    </source>
</evidence>
<dbReference type="PROSITE" id="PS51273">
    <property type="entry name" value="GATASE_TYPE_1"/>
    <property type="match status" value="1"/>
</dbReference>
<dbReference type="InterPro" id="IPR017926">
    <property type="entry name" value="GATASE"/>
</dbReference>
<organism evidence="13 14">
    <name type="scientific">Thermoproteus uzoniensis (strain 768-20)</name>
    <dbReference type="NCBI Taxonomy" id="999630"/>
    <lineage>
        <taxon>Archaea</taxon>
        <taxon>Thermoproteota</taxon>
        <taxon>Thermoprotei</taxon>
        <taxon>Thermoproteales</taxon>
        <taxon>Thermoproteaceae</taxon>
        <taxon>Thermoproteus</taxon>
    </lineage>
</organism>
<evidence type="ECO:0000256" key="9">
    <source>
        <dbReference type="ARBA" id="ARBA00049534"/>
    </source>
</evidence>
<comment type="subunit">
    <text evidence="2 10">Heterodimer of HisH and HisF.</text>
</comment>
<comment type="catalytic activity">
    <reaction evidence="9 10">
        <text>L-glutamine + H2O = L-glutamate + NH4(+)</text>
        <dbReference type="Rhea" id="RHEA:15889"/>
        <dbReference type="ChEBI" id="CHEBI:15377"/>
        <dbReference type="ChEBI" id="CHEBI:28938"/>
        <dbReference type="ChEBI" id="CHEBI:29985"/>
        <dbReference type="ChEBI" id="CHEBI:58359"/>
        <dbReference type="EC" id="3.5.1.2"/>
    </reaction>
</comment>
<feature type="domain" description="Glutamine amidotransferase" evidence="12">
    <location>
        <begin position="6"/>
        <end position="185"/>
    </location>
</feature>
<reference evidence="13 14" key="1">
    <citation type="journal article" date="2011" name="J. Bacteriol.">
        <title>Complete genome sequence of the thermoacidophilic crenarchaeon Thermoproteus uzoniensis 768-20.</title>
        <authorList>
            <person name="Mardanov A.V."/>
            <person name="Gumerov V.M."/>
            <person name="Beletsky A.V."/>
            <person name="Prokofeva M.I."/>
            <person name="Bonch-Osmolovskaya E.A."/>
            <person name="Ravin N.V."/>
            <person name="Skryabin K.G."/>
        </authorList>
    </citation>
    <scope>NUCLEOTIDE SEQUENCE [LARGE SCALE GENOMIC DNA]</scope>
    <source>
        <strain evidence="13 14">768-20</strain>
    </source>
</reference>
<evidence type="ECO:0000256" key="10">
    <source>
        <dbReference type="HAMAP-Rule" id="MF_00278"/>
    </source>
</evidence>
<dbReference type="PIRSF" id="PIRSF000495">
    <property type="entry name" value="Amidotransf_hisH"/>
    <property type="match status" value="1"/>
</dbReference>
<dbReference type="InterPro" id="IPR010139">
    <property type="entry name" value="Imidazole-glycPsynth_HisH"/>
</dbReference>
<dbReference type="PANTHER" id="PTHR42701:SF1">
    <property type="entry name" value="IMIDAZOLE GLYCEROL PHOSPHATE SYNTHASE SUBUNIT HISH"/>
    <property type="match status" value="1"/>
</dbReference>
<evidence type="ECO:0000256" key="5">
    <source>
        <dbReference type="ARBA" id="ARBA00022962"/>
    </source>
</evidence>
<dbReference type="RefSeq" id="WP_013679412.1">
    <property type="nucleotide sequence ID" value="NC_015315.1"/>
</dbReference>
<dbReference type="SUPFAM" id="SSF52317">
    <property type="entry name" value="Class I glutamine amidotransferase-like"/>
    <property type="match status" value="1"/>
</dbReference>
<proteinExistence type="inferred from homology"/>
<sequence>MRLAVLDYTVGNIGSLISALRRAGAEAFVSKGEGLKDADAVILPGVGTFSVASKLAAAVKEYAGSKPMLGICLGMQLFFESSEEGEGQGLSFFPGRVVRVDAERVPHIGWERTYATGACDLVEDGYYYYLHSYGVEARGASYEAAYIELRRRYVAAVCDHGRGIYGVQFHPERSGKKGLTVLRKFLSLVKS</sequence>
<keyword evidence="3 10" id="KW-0028">Amino-acid biosynthesis</keyword>
<evidence type="ECO:0000313" key="14">
    <source>
        <dbReference type="Proteomes" id="UP000008138"/>
    </source>
</evidence>
<dbReference type="UniPathway" id="UPA00031">
    <property type="reaction ID" value="UER00010"/>
</dbReference>
<dbReference type="OrthoDB" id="33401at2157"/>
<dbReference type="EC" id="4.3.2.10" evidence="10"/>
<keyword evidence="6 10" id="KW-0368">Histidine biosynthesis</keyword>
<comment type="catalytic activity">
    <reaction evidence="8 10">
        <text>5-[(5-phospho-1-deoxy-D-ribulos-1-ylimino)methylamino]-1-(5-phospho-beta-D-ribosyl)imidazole-4-carboxamide + L-glutamine = D-erythro-1-(imidazol-4-yl)glycerol 3-phosphate + 5-amino-1-(5-phospho-beta-D-ribosyl)imidazole-4-carboxamide + L-glutamate + H(+)</text>
        <dbReference type="Rhea" id="RHEA:24793"/>
        <dbReference type="ChEBI" id="CHEBI:15378"/>
        <dbReference type="ChEBI" id="CHEBI:29985"/>
        <dbReference type="ChEBI" id="CHEBI:58278"/>
        <dbReference type="ChEBI" id="CHEBI:58359"/>
        <dbReference type="ChEBI" id="CHEBI:58475"/>
        <dbReference type="ChEBI" id="CHEBI:58525"/>
        <dbReference type="EC" id="4.3.2.10"/>
    </reaction>
</comment>
<keyword evidence="5 10" id="KW-0315">Glutamine amidotransferase</keyword>
<dbReference type="HAMAP" id="MF_00278">
    <property type="entry name" value="HisH"/>
    <property type="match status" value="1"/>
</dbReference>
<dbReference type="GO" id="GO:0016829">
    <property type="term" value="F:lyase activity"/>
    <property type="evidence" value="ECO:0007669"/>
    <property type="project" value="UniProtKB-KW"/>
</dbReference>
<evidence type="ECO:0000313" key="13">
    <source>
        <dbReference type="EMBL" id="AEA12076.1"/>
    </source>
</evidence>
<protein>
    <recommendedName>
        <fullName evidence="10">Imidazole glycerol phosphate synthase subunit HisH</fullName>
        <ecNumber evidence="10">4.3.2.10</ecNumber>
    </recommendedName>
    <alternativeName>
        <fullName evidence="10">IGP synthase glutaminase subunit</fullName>
        <ecNumber evidence="10">3.5.1.2</ecNumber>
    </alternativeName>
    <alternativeName>
        <fullName evidence="10">IGP synthase subunit HisH</fullName>
    </alternativeName>
    <alternativeName>
        <fullName evidence="10">ImGP synthase subunit HisH</fullName>
        <shortName evidence="10">IGPS subunit HisH</shortName>
    </alternativeName>
</protein>
<dbReference type="InterPro" id="IPR029062">
    <property type="entry name" value="Class_I_gatase-like"/>
</dbReference>
<reference key="2">
    <citation type="submission" date="2011-03" db="EMBL/GenBank/DDBJ databases">
        <title>Complete genome sequence of the thermoacidophilic crenarchaeon Thermoproteus uzoniensis 768-20.</title>
        <authorList>
            <person name="Mardanov A.V."/>
            <person name="Gumerov V.M."/>
            <person name="Beletsky A.V."/>
            <person name="Prokofeva M.I."/>
            <person name="Bonch-Osmolovskaya E.A."/>
            <person name="Ravin N.V."/>
            <person name="Skryabin K.G."/>
        </authorList>
    </citation>
    <scope>NUCLEOTIDE SEQUENCE</scope>
    <source>
        <strain>768-20</strain>
    </source>
</reference>
<feature type="active site" description="Nucleophile" evidence="10 11">
    <location>
        <position position="72"/>
    </location>
</feature>
<dbReference type="STRING" id="999630.TUZN_0582"/>
<dbReference type="GO" id="GO:0004359">
    <property type="term" value="F:glutaminase activity"/>
    <property type="evidence" value="ECO:0007669"/>
    <property type="project" value="UniProtKB-EC"/>
</dbReference>
<evidence type="ECO:0000256" key="6">
    <source>
        <dbReference type="ARBA" id="ARBA00023102"/>
    </source>
</evidence>
<dbReference type="NCBIfam" id="TIGR01855">
    <property type="entry name" value="IMP_synth_hisH"/>
    <property type="match status" value="1"/>
</dbReference>
<dbReference type="KEGG" id="tuz:TUZN_0582"/>
<accession>F2L3U2</accession>
<evidence type="ECO:0000256" key="3">
    <source>
        <dbReference type="ARBA" id="ARBA00022605"/>
    </source>
</evidence>